<dbReference type="STRING" id="3476.A0A2P5CDE1"/>
<dbReference type="GO" id="GO:0005615">
    <property type="term" value="C:extracellular space"/>
    <property type="evidence" value="ECO:0007669"/>
    <property type="project" value="InterPro"/>
</dbReference>
<feature type="domain" description="Serpin" evidence="3">
    <location>
        <begin position="14"/>
        <end position="302"/>
    </location>
</feature>
<evidence type="ECO:0000313" key="5">
    <source>
        <dbReference type="Proteomes" id="UP000237105"/>
    </source>
</evidence>
<dbReference type="InterPro" id="IPR042178">
    <property type="entry name" value="Serpin_sf_1"/>
</dbReference>
<sequence length="306" mass="34416">MVDQHPVEHPRFWSQTWSDFGQSSVTLRIQKRVADLHAKVIDDDDLHKTPFGNSESKINDQVKVEGSLLSSLNGAWVDKKYTFNPCFLLLLRTLYKSESSTLDIQNKALEAIQEINTWVENATKGLIRNLLTCPAVGEDTTLILANILYFKGLWDKQFDPSDTMCENLHALSGDVFKIPYMCMAYDVCLYASSNGFKILRLPYQISEIMEIGLSMNLKAETEILEALNGGDDSMYHMKILHTSCIEVNEHGTEAAAVTDLDYATCSLFSPPSIDFIANHPFAFMIREDISGNPIFFGALVNPMLEQ</sequence>
<reference evidence="5" key="1">
    <citation type="submission" date="2016-06" db="EMBL/GenBank/DDBJ databases">
        <title>Parallel loss of symbiosis genes in relatives of nitrogen-fixing non-legume Parasponia.</title>
        <authorList>
            <person name="Van Velzen R."/>
            <person name="Holmer R."/>
            <person name="Bu F."/>
            <person name="Rutten L."/>
            <person name="Van Zeijl A."/>
            <person name="Liu W."/>
            <person name="Santuari L."/>
            <person name="Cao Q."/>
            <person name="Sharma T."/>
            <person name="Shen D."/>
            <person name="Roswanjaya Y."/>
            <person name="Wardhani T."/>
            <person name="Kalhor M.S."/>
            <person name="Jansen J."/>
            <person name="Van den Hoogen J."/>
            <person name="Gungor B."/>
            <person name="Hartog M."/>
            <person name="Hontelez J."/>
            <person name="Verver J."/>
            <person name="Yang W.-C."/>
            <person name="Schijlen E."/>
            <person name="Repin R."/>
            <person name="Schilthuizen M."/>
            <person name="Schranz E."/>
            <person name="Heidstra R."/>
            <person name="Miyata K."/>
            <person name="Fedorova E."/>
            <person name="Kohlen W."/>
            <person name="Bisseling T."/>
            <person name="Smit S."/>
            <person name="Geurts R."/>
        </authorList>
    </citation>
    <scope>NUCLEOTIDE SEQUENCE [LARGE SCALE GENOMIC DNA]</scope>
    <source>
        <strain evidence="5">cv. WU1-14</strain>
    </source>
</reference>
<dbReference type="Gene3D" id="3.30.497.10">
    <property type="entry name" value="Antithrombin, subunit I, domain 2"/>
    <property type="match status" value="1"/>
</dbReference>
<dbReference type="EMBL" id="JXTB01000143">
    <property type="protein sequence ID" value="PON59070.1"/>
    <property type="molecule type" value="Genomic_DNA"/>
</dbReference>
<evidence type="ECO:0000259" key="3">
    <source>
        <dbReference type="SMART" id="SM00093"/>
    </source>
</evidence>
<accession>A0A2P5CDE1</accession>
<dbReference type="SMART" id="SM00093">
    <property type="entry name" value="SERPIN"/>
    <property type="match status" value="1"/>
</dbReference>
<evidence type="ECO:0000256" key="2">
    <source>
        <dbReference type="RuleBase" id="RU000411"/>
    </source>
</evidence>
<dbReference type="Gene3D" id="2.30.39.10">
    <property type="entry name" value="Alpha-1-antitrypsin, domain 1"/>
    <property type="match status" value="1"/>
</dbReference>
<comment type="caution">
    <text evidence="4">The sequence shown here is derived from an EMBL/GenBank/DDBJ whole genome shotgun (WGS) entry which is preliminary data.</text>
</comment>
<dbReference type="PANTHER" id="PTHR11461">
    <property type="entry name" value="SERINE PROTEASE INHIBITOR, SERPIN"/>
    <property type="match status" value="1"/>
</dbReference>
<protein>
    <submittedName>
        <fullName evidence="4">Serpin family</fullName>
    </submittedName>
</protein>
<dbReference type="InterPro" id="IPR000215">
    <property type="entry name" value="Serpin_fam"/>
</dbReference>
<organism evidence="4 5">
    <name type="scientific">Parasponia andersonii</name>
    <name type="common">Sponia andersonii</name>
    <dbReference type="NCBI Taxonomy" id="3476"/>
    <lineage>
        <taxon>Eukaryota</taxon>
        <taxon>Viridiplantae</taxon>
        <taxon>Streptophyta</taxon>
        <taxon>Embryophyta</taxon>
        <taxon>Tracheophyta</taxon>
        <taxon>Spermatophyta</taxon>
        <taxon>Magnoliopsida</taxon>
        <taxon>eudicotyledons</taxon>
        <taxon>Gunneridae</taxon>
        <taxon>Pentapetalae</taxon>
        <taxon>rosids</taxon>
        <taxon>fabids</taxon>
        <taxon>Rosales</taxon>
        <taxon>Cannabaceae</taxon>
        <taxon>Parasponia</taxon>
    </lineage>
</organism>
<dbReference type="OrthoDB" id="1182565at2759"/>
<dbReference type="GO" id="GO:0004867">
    <property type="term" value="F:serine-type endopeptidase inhibitor activity"/>
    <property type="evidence" value="ECO:0007669"/>
    <property type="project" value="InterPro"/>
</dbReference>
<gene>
    <name evidence="4" type="ORF">PanWU01x14_161890</name>
</gene>
<name>A0A2P5CDE1_PARAD</name>
<dbReference type="Pfam" id="PF00079">
    <property type="entry name" value="Serpin"/>
    <property type="match status" value="2"/>
</dbReference>
<keyword evidence="5" id="KW-1185">Reference proteome</keyword>
<dbReference type="InterPro" id="IPR042185">
    <property type="entry name" value="Serpin_sf_2"/>
</dbReference>
<dbReference type="PANTHER" id="PTHR11461:SF340">
    <property type="entry name" value="SERPIN DOMAIN-CONTAINING PROTEIN"/>
    <property type="match status" value="1"/>
</dbReference>
<dbReference type="InterPro" id="IPR036186">
    <property type="entry name" value="Serpin_sf"/>
</dbReference>
<dbReference type="Proteomes" id="UP000237105">
    <property type="component" value="Unassembled WGS sequence"/>
</dbReference>
<evidence type="ECO:0000256" key="1">
    <source>
        <dbReference type="ARBA" id="ARBA00009500"/>
    </source>
</evidence>
<dbReference type="InterPro" id="IPR023796">
    <property type="entry name" value="Serpin_dom"/>
</dbReference>
<dbReference type="AlphaFoldDB" id="A0A2P5CDE1"/>
<dbReference type="SUPFAM" id="SSF56574">
    <property type="entry name" value="Serpins"/>
    <property type="match status" value="1"/>
</dbReference>
<evidence type="ECO:0000313" key="4">
    <source>
        <dbReference type="EMBL" id="PON59070.1"/>
    </source>
</evidence>
<comment type="similarity">
    <text evidence="1 2">Belongs to the serpin family.</text>
</comment>
<proteinExistence type="inferred from homology"/>